<accession>A0A4U5M8Q0</accession>
<dbReference type="Proteomes" id="UP000298663">
    <property type="component" value="Unassembled WGS sequence"/>
</dbReference>
<keyword evidence="2" id="KW-1185">Reference proteome</keyword>
<evidence type="ECO:0000313" key="2">
    <source>
        <dbReference type="Proteomes" id="UP000298663"/>
    </source>
</evidence>
<comment type="caution">
    <text evidence="1">The sequence shown here is derived from an EMBL/GenBank/DDBJ whole genome shotgun (WGS) entry which is preliminary data.</text>
</comment>
<name>A0A4U5M8Q0_STECR</name>
<dbReference type="EMBL" id="AZBU02000009">
    <property type="protein sequence ID" value="TKR65347.1"/>
    <property type="molecule type" value="Genomic_DNA"/>
</dbReference>
<gene>
    <name evidence="1" type="ORF">L596_025761</name>
</gene>
<reference evidence="1 2" key="2">
    <citation type="journal article" date="2019" name="G3 (Bethesda)">
        <title>Hybrid Assembly of the Genome of the Entomopathogenic Nematode Steinernema carpocapsae Identifies the X-Chromosome.</title>
        <authorList>
            <person name="Serra L."/>
            <person name="Macchietto M."/>
            <person name="Macias-Munoz A."/>
            <person name="McGill C.J."/>
            <person name="Rodriguez I.M."/>
            <person name="Rodriguez B."/>
            <person name="Murad R."/>
            <person name="Mortazavi A."/>
        </authorList>
    </citation>
    <scope>NUCLEOTIDE SEQUENCE [LARGE SCALE GENOMIC DNA]</scope>
    <source>
        <strain evidence="1 2">ALL</strain>
    </source>
</reference>
<reference evidence="1 2" key="1">
    <citation type="journal article" date="2015" name="Genome Biol.">
        <title>Comparative genomics of Steinernema reveals deeply conserved gene regulatory networks.</title>
        <authorList>
            <person name="Dillman A.R."/>
            <person name="Macchietto M."/>
            <person name="Porter C.F."/>
            <person name="Rogers A."/>
            <person name="Williams B."/>
            <person name="Antoshechkin I."/>
            <person name="Lee M.M."/>
            <person name="Goodwin Z."/>
            <person name="Lu X."/>
            <person name="Lewis E.E."/>
            <person name="Goodrich-Blair H."/>
            <person name="Stock S.P."/>
            <person name="Adams B.J."/>
            <person name="Sternberg P.W."/>
            <person name="Mortazavi A."/>
        </authorList>
    </citation>
    <scope>NUCLEOTIDE SEQUENCE [LARGE SCALE GENOMIC DNA]</scope>
    <source>
        <strain evidence="1 2">ALL</strain>
    </source>
</reference>
<sequence>MGKDSAFEAEDIHFDFVTLDPNINLGHVLLSSTSLPASSTASRWMRATNSVATGVGLSEKATIGMNRKNTTASCKTSEGYLQPIELGLDVCAFQFSIYHPTSIAVGLPMISRLPNGVNRNIAEAELHYTEIRGPQEVCKLYRRSVVGQLCGF</sequence>
<evidence type="ECO:0000313" key="1">
    <source>
        <dbReference type="EMBL" id="TKR65347.1"/>
    </source>
</evidence>
<proteinExistence type="predicted"/>
<organism evidence="1 2">
    <name type="scientific">Steinernema carpocapsae</name>
    <name type="common">Entomopathogenic nematode</name>
    <dbReference type="NCBI Taxonomy" id="34508"/>
    <lineage>
        <taxon>Eukaryota</taxon>
        <taxon>Metazoa</taxon>
        <taxon>Ecdysozoa</taxon>
        <taxon>Nematoda</taxon>
        <taxon>Chromadorea</taxon>
        <taxon>Rhabditida</taxon>
        <taxon>Tylenchina</taxon>
        <taxon>Panagrolaimomorpha</taxon>
        <taxon>Strongyloidoidea</taxon>
        <taxon>Steinernematidae</taxon>
        <taxon>Steinernema</taxon>
    </lineage>
</organism>
<protein>
    <submittedName>
        <fullName evidence="1">Uncharacterized protein</fullName>
    </submittedName>
</protein>
<dbReference type="AlphaFoldDB" id="A0A4U5M8Q0"/>